<dbReference type="Proteomes" id="UP000664940">
    <property type="component" value="Unassembled WGS sequence"/>
</dbReference>
<dbReference type="EMBL" id="JABVXQ010000013">
    <property type="protein sequence ID" value="KAF6081793.1"/>
    <property type="molecule type" value="Genomic_DNA"/>
</dbReference>
<gene>
    <name evidence="2" type="ORF">HJG60_008812</name>
</gene>
<reference evidence="2 3" key="1">
    <citation type="journal article" date="2020" name="Nature">
        <title>Six reference-quality genomes reveal evolution of bat adaptations.</title>
        <authorList>
            <person name="Jebb D."/>
            <person name="Huang Z."/>
            <person name="Pippel M."/>
            <person name="Hughes G.M."/>
            <person name="Lavrichenko K."/>
            <person name="Devanna P."/>
            <person name="Winkler S."/>
            <person name="Jermiin L.S."/>
            <person name="Skirmuntt E.C."/>
            <person name="Katzourakis A."/>
            <person name="Burkitt-Gray L."/>
            <person name="Ray D.A."/>
            <person name="Sullivan K.A.M."/>
            <person name="Roscito J.G."/>
            <person name="Kirilenko B.M."/>
            <person name="Davalos L.M."/>
            <person name="Corthals A.P."/>
            <person name="Power M.L."/>
            <person name="Jones G."/>
            <person name="Ransome R.D."/>
            <person name="Dechmann D.K.N."/>
            <person name="Locatelli A.G."/>
            <person name="Puechmaille S.J."/>
            <person name="Fedrigo O."/>
            <person name="Jarvis E.D."/>
            <person name="Hiller M."/>
            <person name="Vernes S.C."/>
            <person name="Myers E.W."/>
            <person name="Teeling E.C."/>
        </authorList>
    </citation>
    <scope>NUCLEOTIDE SEQUENCE [LARGE SCALE GENOMIC DNA]</scope>
    <source>
        <strain evidence="2">Bat1K_MPI-CBG_1</strain>
    </source>
</reference>
<evidence type="ECO:0000313" key="3">
    <source>
        <dbReference type="Proteomes" id="UP000664940"/>
    </source>
</evidence>
<proteinExistence type="predicted"/>
<comment type="caution">
    <text evidence="2">The sequence shown here is derived from an EMBL/GenBank/DDBJ whole genome shotgun (WGS) entry which is preliminary data.</text>
</comment>
<feature type="region of interest" description="Disordered" evidence="1">
    <location>
        <begin position="143"/>
        <end position="171"/>
    </location>
</feature>
<evidence type="ECO:0000313" key="2">
    <source>
        <dbReference type="EMBL" id="KAF6081793.1"/>
    </source>
</evidence>
<organism evidence="2 3">
    <name type="scientific">Phyllostomus discolor</name>
    <name type="common">pale spear-nosed bat</name>
    <dbReference type="NCBI Taxonomy" id="89673"/>
    <lineage>
        <taxon>Eukaryota</taxon>
        <taxon>Metazoa</taxon>
        <taxon>Chordata</taxon>
        <taxon>Craniata</taxon>
        <taxon>Vertebrata</taxon>
        <taxon>Euteleostomi</taxon>
        <taxon>Mammalia</taxon>
        <taxon>Eutheria</taxon>
        <taxon>Laurasiatheria</taxon>
        <taxon>Chiroptera</taxon>
        <taxon>Yangochiroptera</taxon>
        <taxon>Phyllostomidae</taxon>
        <taxon>Phyllostominae</taxon>
        <taxon>Phyllostomus</taxon>
    </lineage>
</organism>
<evidence type="ECO:0000256" key="1">
    <source>
        <dbReference type="SAM" id="MobiDB-lite"/>
    </source>
</evidence>
<accession>A0A833YWA9</accession>
<sequence length="187" mass="20377">MLFGVLLCLRDGKQAGLGPRGPRPTALPLARWSGATHFFSLDIRFLCRRELAWTLQRSFRFGSRAGSLSKHHCPVWRRFQHLVLSVCFVNHLSPRGRQGVCVHSRSTSTPEGAVAVAETCPPPQGGSRLIYSQHSSRVSLKGPADLTHVPAEGGDGSGREQGPPTRLYSTSRRSAAVNQLHLVTSCS</sequence>
<protein>
    <submittedName>
        <fullName evidence="2">Uncharacterized protein</fullName>
    </submittedName>
</protein>
<dbReference type="AlphaFoldDB" id="A0A833YWA9"/>
<name>A0A833YWA9_9CHIR</name>